<dbReference type="EMBL" id="MCFJ01000008">
    <property type="protein sequence ID" value="ORY63307.1"/>
    <property type="molecule type" value="Genomic_DNA"/>
</dbReference>
<dbReference type="InterPro" id="IPR016169">
    <property type="entry name" value="FAD-bd_PCMH_sub2"/>
</dbReference>
<protein>
    <recommendedName>
        <fullName evidence="7">FAD-binding PCMH-type domain-containing protein</fullName>
    </recommendedName>
</protein>
<dbReference type="Gene3D" id="3.40.462.20">
    <property type="match status" value="1"/>
</dbReference>
<dbReference type="InterPro" id="IPR050416">
    <property type="entry name" value="FAD-linked_Oxidoreductase"/>
</dbReference>
<dbReference type="PANTHER" id="PTHR42973:SF39">
    <property type="entry name" value="FAD-BINDING PCMH-TYPE DOMAIN-CONTAINING PROTEIN"/>
    <property type="match status" value="1"/>
</dbReference>
<dbReference type="InParanoid" id="A0A1Y2DVM2"/>
<evidence type="ECO:0000256" key="6">
    <source>
        <dbReference type="SAM" id="SignalP"/>
    </source>
</evidence>
<dbReference type="RefSeq" id="XP_040714964.1">
    <property type="nucleotide sequence ID" value="XM_040862999.1"/>
</dbReference>
<dbReference type="InterPro" id="IPR016166">
    <property type="entry name" value="FAD-bd_PCMH"/>
</dbReference>
<dbReference type="PANTHER" id="PTHR42973">
    <property type="entry name" value="BINDING OXIDOREDUCTASE, PUTATIVE (AFU_ORTHOLOGUE AFUA_1G17690)-RELATED"/>
    <property type="match status" value="1"/>
</dbReference>
<feature type="domain" description="FAD-binding PCMH-type" evidence="7">
    <location>
        <begin position="75"/>
        <end position="247"/>
    </location>
</feature>
<comment type="cofactor">
    <cofactor evidence="1">
        <name>FAD</name>
        <dbReference type="ChEBI" id="CHEBI:57692"/>
    </cofactor>
</comment>
<keyword evidence="3" id="KW-0285">Flavoprotein</keyword>
<dbReference type="PROSITE" id="PS51387">
    <property type="entry name" value="FAD_PCMH"/>
    <property type="match status" value="1"/>
</dbReference>
<evidence type="ECO:0000256" key="4">
    <source>
        <dbReference type="ARBA" id="ARBA00022827"/>
    </source>
</evidence>
<feature type="chain" id="PRO_5013254417" description="FAD-binding PCMH-type domain-containing protein" evidence="6">
    <location>
        <begin position="22"/>
        <end position="510"/>
    </location>
</feature>
<dbReference type="AlphaFoldDB" id="A0A1Y2DVM2"/>
<keyword evidence="4" id="KW-0274">FAD</keyword>
<dbReference type="Gene3D" id="3.30.465.10">
    <property type="match status" value="1"/>
</dbReference>
<evidence type="ECO:0000259" key="7">
    <source>
        <dbReference type="PROSITE" id="PS51387"/>
    </source>
</evidence>
<dbReference type="STRING" id="1141098.A0A1Y2DVM2"/>
<evidence type="ECO:0000256" key="1">
    <source>
        <dbReference type="ARBA" id="ARBA00001974"/>
    </source>
</evidence>
<dbReference type="InterPro" id="IPR036318">
    <property type="entry name" value="FAD-bd_PCMH-like_sf"/>
</dbReference>
<evidence type="ECO:0000256" key="5">
    <source>
        <dbReference type="ARBA" id="ARBA00023002"/>
    </source>
</evidence>
<organism evidence="8 9">
    <name type="scientific">Pseudomassariella vexata</name>
    <dbReference type="NCBI Taxonomy" id="1141098"/>
    <lineage>
        <taxon>Eukaryota</taxon>
        <taxon>Fungi</taxon>
        <taxon>Dikarya</taxon>
        <taxon>Ascomycota</taxon>
        <taxon>Pezizomycotina</taxon>
        <taxon>Sordariomycetes</taxon>
        <taxon>Xylariomycetidae</taxon>
        <taxon>Amphisphaeriales</taxon>
        <taxon>Pseudomassariaceae</taxon>
        <taxon>Pseudomassariella</taxon>
    </lineage>
</organism>
<name>A0A1Y2DVM2_9PEZI</name>
<dbReference type="OrthoDB" id="9996127at2759"/>
<dbReference type="InterPro" id="IPR016167">
    <property type="entry name" value="FAD-bd_PCMH_sub1"/>
</dbReference>
<feature type="signal peptide" evidence="6">
    <location>
        <begin position="1"/>
        <end position="21"/>
    </location>
</feature>
<gene>
    <name evidence="8" type="ORF">BCR38DRAFT_475286</name>
</gene>
<accession>A0A1Y2DVM2</accession>
<dbReference type="GO" id="GO:0016491">
    <property type="term" value="F:oxidoreductase activity"/>
    <property type="evidence" value="ECO:0007669"/>
    <property type="project" value="UniProtKB-KW"/>
</dbReference>
<evidence type="ECO:0000256" key="2">
    <source>
        <dbReference type="ARBA" id="ARBA00005466"/>
    </source>
</evidence>
<comment type="caution">
    <text evidence="8">The sequence shown here is derived from an EMBL/GenBank/DDBJ whole genome shotgun (WGS) entry which is preliminary data.</text>
</comment>
<evidence type="ECO:0000313" key="8">
    <source>
        <dbReference type="EMBL" id="ORY63307.1"/>
    </source>
</evidence>
<keyword evidence="9" id="KW-1185">Reference proteome</keyword>
<keyword evidence="5" id="KW-0560">Oxidoreductase</keyword>
<reference evidence="8 9" key="1">
    <citation type="submission" date="2016-07" db="EMBL/GenBank/DDBJ databases">
        <title>Pervasive Adenine N6-methylation of Active Genes in Fungi.</title>
        <authorList>
            <consortium name="DOE Joint Genome Institute"/>
            <person name="Mondo S.J."/>
            <person name="Dannebaum R.O."/>
            <person name="Kuo R.C."/>
            <person name="Labutti K."/>
            <person name="Haridas S."/>
            <person name="Kuo A."/>
            <person name="Salamov A."/>
            <person name="Ahrendt S.R."/>
            <person name="Lipzen A."/>
            <person name="Sullivan W."/>
            <person name="Andreopoulos W.B."/>
            <person name="Clum A."/>
            <person name="Lindquist E."/>
            <person name="Daum C."/>
            <person name="Ramamoorthy G.K."/>
            <person name="Gryganskyi A."/>
            <person name="Culley D."/>
            <person name="Magnuson J.K."/>
            <person name="James T.Y."/>
            <person name="O'Malley M.A."/>
            <person name="Stajich J.E."/>
            <person name="Spatafora J.W."/>
            <person name="Visel A."/>
            <person name="Grigoriev I.V."/>
        </authorList>
    </citation>
    <scope>NUCLEOTIDE SEQUENCE [LARGE SCALE GENOMIC DNA]</scope>
    <source>
        <strain evidence="8 9">CBS 129021</strain>
    </source>
</reference>
<dbReference type="GO" id="GO:0071949">
    <property type="term" value="F:FAD binding"/>
    <property type="evidence" value="ECO:0007669"/>
    <property type="project" value="InterPro"/>
</dbReference>
<dbReference type="Proteomes" id="UP000193689">
    <property type="component" value="Unassembled WGS sequence"/>
</dbReference>
<dbReference type="InterPro" id="IPR006094">
    <property type="entry name" value="Oxid_FAD_bind_N"/>
</dbReference>
<evidence type="ECO:0000256" key="3">
    <source>
        <dbReference type="ARBA" id="ARBA00022630"/>
    </source>
</evidence>
<dbReference type="Gene3D" id="3.30.43.10">
    <property type="entry name" value="Uridine Diphospho-n-acetylenolpyruvylglucosamine Reductase, domain 2"/>
    <property type="match status" value="1"/>
</dbReference>
<dbReference type="GeneID" id="63779211"/>
<evidence type="ECO:0000313" key="9">
    <source>
        <dbReference type="Proteomes" id="UP000193689"/>
    </source>
</evidence>
<dbReference type="Pfam" id="PF01565">
    <property type="entry name" value="FAD_binding_4"/>
    <property type="match status" value="1"/>
</dbReference>
<keyword evidence="6" id="KW-0732">Signal</keyword>
<sequence>MYLSLISAALCGLIVPQTVGAVPYALRRAVHDFTPRAQTPSQIQLDLGPQLSNGSTIYVQGDDEFTTATSRWNVYGQPNVSVVVEVASAADVVATVQYANQVGMQFITVNRGHGSTYTLGNVQGGIEIWVTKLDTVTISEDGNTAVVGGGSYVESMISALAEYGKASASGACGCVGIVGAGLGGGHGRLQGHFGLVVDNFIDIDLVLWNGTQISVSEESYPDLFWGLRSAGHNFGIVTSFTYKIYDEPSPVWFYGVYYFMENQLENIFEEMNRQSEATLPPEMGLLLLDYVWNTDISETEPVLVLSINYGGSADDAAPYVDAFKAFGPVSVEEGEAPYSQIANASGTDVDDPLCSHGTQRMQFAADLTTYNITTNRAVFELYKEKTVAQPLFRGTIVVFESYSLQGVQSVPSENTAYPHRDDNIIWTTVIQYDPNPDLDAEAIAWGEETRTLVHAGQASNATLNVYVNYAFGNETLPSMYGYEPWRLEKLRDLKRTWDPYGKFNYYMPIS</sequence>
<dbReference type="SUPFAM" id="SSF56176">
    <property type="entry name" value="FAD-binding/transporter-associated domain-like"/>
    <property type="match status" value="1"/>
</dbReference>
<comment type="similarity">
    <text evidence="2">Belongs to the oxygen-dependent FAD-linked oxidoreductase family.</text>
</comment>
<proteinExistence type="inferred from homology"/>